<sequence>MPDFSDELVNRLADTEEPAAALVAYGERSERIFDKKALNYLGERGYMVKATATAVLQRGVVNKPGEHPSKR</sequence>
<dbReference type="Proteomes" id="UP000680206">
    <property type="component" value="Unassembled WGS sequence"/>
</dbReference>
<evidence type="ECO:0000313" key="1">
    <source>
        <dbReference type="EMBL" id="MBO2464123.1"/>
    </source>
</evidence>
<dbReference type="RefSeq" id="WP_208250436.1">
    <property type="nucleotide sequence ID" value="NZ_JAGEPF010000032.1"/>
</dbReference>
<evidence type="ECO:0008006" key="3">
    <source>
        <dbReference type="Google" id="ProtNLM"/>
    </source>
</evidence>
<comment type="caution">
    <text evidence="1">The sequence shown here is derived from an EMBL/GenBank/DDBJ whole genome shotgun (WGS) entry which is preliminary data.</text>
</comment>
<organism evidence="1 2">
    <name type="scientific">Actinomadura violacea</name>
    <dbReference type="NCBI Taxonomy" id="2819934"/>
    <lineage>
        <taxon>Bacteria</taxon>
        <taxon>Bacillati</taxon>
        <taxon>Actinomycetota</taxon>
        <taxon>Actinomycetes</taxon>
        <taxon>Streptosporangiales</taxon>
        <taxon>Thermomonosporaceae</taxon>
        <taxon>Actinomadura</taxon>
    </lineage>
</organism>
<name>A0ABS3S6A8_9ACTN</name>
<gene>
    <name evidence="1" type="ORF">J4709_41790</name>
</gene>
<reference evidence="1 2" key="1">
    <citation type="submission" date="2021-03" db="EMBL/GenBank/DDBJ databases">
        <title>Actinomadura violae sp. nov., isolated from lichen in Thailand.</title>
        <authorList>
            <person name="Kanchanasin P."/>
            <person name="Saeng-In P."/>
            <person name="Phongsopitanun W."/>
            <person name="Yuki M."/>
            <person name="Kudo T."/>
            <person name="Ohkuma M."/>
            <person name="Tanasupawat S."/>
        </authorList>
    </citation>
    <scope>NUCLEOTIDE SEQUENCE [LARGE SCALE GENOMIC DNA]</scope>
    <source>
        <strain evidence="1 2">LCR2-06</strain>
    </source>
</reference>
<proteinExistence type="predicted"/>
<keyword evidence="2" id="KW-1185">Reference proteome</keyword>
<protein>
    <recommendedName>
        <fullName evidence="3">Transposase</fullName>
    </recommendedName>
</protein>
<dbReference type="EMBL" id="JAGEPF010000032">
    <property type="protein sequence ID" value="MBO2464123.1"/>
    <property type="molecule type" value="Genomic_DNA"/>
</dbReference>
<evidence type="ECO:0000313" key="2">
    <source>
        <dbReference type="Proteomes" id="UP000680206"/>
    </source>
</evidence>
<accession>A0ABS3S6A8</accession>